<evidence type="ECO:0000256" key="3">
    <source>
        <dbReference type="ARBA" id="ARBA00022691"/>
    </source>
</evidence>
<feature type="binding site" evidence="12">
    <location>
        <position position="71"/>
    </location>
    <ligand>
        <name>S-adenosyl-L-methionine</name>
        <dbReference type="ChEBI" id="CHEBI:59789"/>
    </ligand>
</feature>
<comment type="pathway">
    <text evidence="12">Cofactor biosynthesis; molybdopterin biosynthesis.</text>
</comment>
<dbReference type="SFLD" id="SFLDG01383">
    <property type="entry name" value="cyclic_pyranopterin_phosphate"/>
    <property type="match status" value="1"/>
</dbReference>
<dbReference type="PROSITE" id="PS51918">
    <property type="entry name" value="RADICAL_SAM"/>
    <property type="match status" value="1"/>
</dbReference>
<dbReference type="InterPro" id="IPR000385">
    <property type="entry name" value="MoaA_NifB_PqqE_Fe-S-bd_CS"/>
</dbReference>
<name>A0ABT3NB47_9BACT</name>
<reference evidence="14 15" key="1">
    <citation type="submission" date="2022-11" db="EMBL/GenBank/DDBJ databases">
        <title>Desulfobotulus tamanensis H1 sp. nov. - anaerobic, alkaliphilic, sulphate reducing bacterium isolated from terrestrial mud volcano.</title>
        <authorList>
            <person name="Frolova A."/>
            <person name="Merkel A.Y."/>
            <person name="Slobodkin A.I."/>
        </authorList>
    </citation>
    <scope>NUCLEOTIDE SEQUENCE [LARGE SCALE GENOMIC DNA]</scope>
    <source>
        <strain evidence="14 15">H1</strain>
    </source>
</reference>
<dbReference type="GO" id="GO:0061798">
    <property type="term" value="F:GTP 3',8'-cyclase activity"/>
    <property type="evidence" value="ECO:0007669"/>
    <property type="project" value="UniProtKB-EC"/>
</dbReference>
<feature type="binding site" evidence="12">
    <location>
        <position position="122"/>
    </location>
    <ligand>
        <name>S-adenosyl-L-methionine</name>
        <dbReference type="ChEBI" id="CHEBI:59789"/>
    </ligand>
</feature>
<comment type="caution">
    <text evidence="14">The sequence shown here is derived from an EMBL/GenBank/DDBJ whole genome shotgun (WGS) entry which is preliminary data.</text>
</comment>
<dbReference type="Proteomes" id="UP001209681">
    <property type="component" value="Unassembled WGS sequence"/>
</dbReference>
<dbReference type="Gene3D" id="3.20.20.70">
    <property type="entry name" value="Aldolase class I"/>
    <property type="match status" value="1"/>
</dbReference>
<feature type="binding site" evidence="12">
    <location>
        <position position="273"/>
    </location>
    <ligand>
        <name>[4Fe-4S] cluster</name>
        <dbReference type="ChEBI" id="CHEBI:49883"/>
        <label>2</label>
        <note>4Fe-4S-substrate</note>
    </ligand>
</feature>
<evidence type="ECO:0000313" key="15">
    <source>
        <dbReference type="Proteomes" id="UP001209681"/>
    </source>
</evidence>
<proteinExistence type="inferred from homology"/>
<evidence type="ECO:0000259" key="13">
    <source>
        <dbReference type="PROSITE" id="PS51918"/>
    </source>
</evidence>
<keyword evidence="4 12" id="KW-0479">Metal-binding</keyword>
<dbReference type="InterPro" id="IPR058240">
    <property type="entry name" value="rSAM_sf"/>
</dbReference>
<dbReference type="CDD" id="cd01335">
    <property type="entry name" value="Radical_SAM"/>
    <property type="match status" value="1"/>
</dbReference>
<feature type="binding site" evidence="12">
    <location>
        <position position="67"/>
    </location>
    <ligand>
        <name>GTP</name>
        <dbReference type="ChEBI" id="CHEBI:37565"/>
    </ligand>
</feature>
<feature type="binding site" evidence="12">
    <location>
        <position position="193"/>
    </location>
    <ligand>
        <name>S-adenosyl-L-methionine</name>
        <dbReference type="ChEBI" id="CHEBI:59789"/>
    </ligand>
</feature>
<evidence type="ECO:0000256" key="5">
    <source>
        <dbReference type="ARBA" id="ARBA00022741"/>
    </source>
</evidence>
<dbReference type="RefSeq" id="WP_265425605.1">
    <property type="nucleotide sequence ID" value="NZ_JAPFPW010000014.1"/>
</dbReference>
<feature type="binding site" evidence="12">
    <location>
        <position position="31"/>
    </location>
    <ligand>
        <name>[4Fe-4S] cluster</name>
        <dbReference type="ChEBI" id="CHEBI:49883"/>
        <label>1</label>
        <note>4Fe-4S-S-AdoMet</note>
    </ligand>
</feature>
<dbReference type="InterPro" id="IPR006638">
    <property type="entry name" value="Elp3/MiaA/NifB-like_rSAM"/>
</dbReference>
<dbReference type="NCBIfam" id="TIGR02666">
    <property type="entry name" value="moaA"/>
    <property type="match status" value="1"/>
</dbReference>
<keyword evidence="3 12" id="KW-0949">S-adenosyl-L-methionine</keyword>
<evidence type="ECO:0000256" key="12">
    <source>
        <dbReference type="HAMAP-Rule" id="MF_01225"/>
    </source>
</evidence>
<dbReference type="InterPro" id="IPR040064">
    <property type="entry name" value="MoaA-like"/>
</dbReference>
<feature type="binding site" evidence="12">
    <location>
        <position position="17"/>
    </location>
    <ligand>
        <name>GTP</name>
        <dbReference type="ChEBI" id="CHEBI:37565"/>
    </ligand>
</feature>
<feature type="domain" description="Radical SAM core" evidence="13">
    <location>
        <begin position="8"/>
        <end position="225"/>
    </location>
</feature>
<comment type="similarity">
    <text evidence="12">Belongs to the radical SAM superfamily. MoaA family.</text>
</comment>
<dbReference type="SFLD" id="SFLDS00029">
    <property type="entry name" value="Radical_SAM"/>
    <property type="match status" value="1"/>
</dbReference>
<feature type="binding site" evidence="12">
    <location>
        <begin position="261"/>
        <end position="263"/>
    </location>
    <ligand>
        <name>GTP</name>
        <dbReference type="ChEBI" id="CHEBI:37565"/>
    </ligand>
</feature>
<organism evidence="14 15">
    <name type="scientific">Desulfobotulus pelophilus</name>
    <dbReference type="NCBI Taxonomy" id="2823377"/>
    <lineage>
        <taxon>Bacteria</taxon>
        <taxon>Pseudomonadati</taxon>
        <taxon>Thermodesulfobacteriota</taxon>
        <taxon>Desulfobacteria</taxon>
        <taxon>Desulfobacterales</taxon>
        <taxon>Desulfobacteraceae</taxon>
        <taxon>Desulfobotulus</taxon>
    </lineage>
</organism>
<feature type="binding site" evidence="12">
    <location>
        <position position="30"/>
    </location>
    <ligand>
        <name>S-adenosyl-L-methionine</name>
        <dbReference type="ChEBI" id="CHEBI:59789"/>
    </ligand>
</feature>
<gene>
    <name evidence="12 14" type="primary">moaA</name>
    <name evidence="14" type="ORF">OOT00_11945</name>
</gene>
<dbReference type="EMBL" id="JAPFPW010000014">
    <property type="protein sequence ID" value="MCW7754693.1"/>
    <property type="molecule type" value="Genomic_DNA"/>
</dbReference>
<feature type="binding site" evidence="12">
    <location>
        <position position="259"/>
    </location>
    <ligand>
        <name>[4Fe-4S] cluster</name>
        <dbReference type="ChEBI" id="CHEBI:49883"/>
        <label>2</label>
        <note>4Fe-4S-substrate</note>
    </ligand>
</feature>
<evidence type="ECO:0000313" key="14">
    <source>
        <dbReference type="EMBL" id="MCW7754693.1"/>
    </source>
</evidence>
<evidence type="ECO:0000256" key="10">
    <source>
        <dbReference type="ARBA" id="ARBA00023239"/>
    </source>
</evidence>
<keyword evidence="7 12" id="KW-0411">Iron-sulfur</keyword>
<protein>
    <recommendedName>
        <fullName evidence="1 12">GTP 3',8-cyclase</fullName>
        <ecNumber evidence="1 12">4.1.99.22</ecNumber>
    </recommendedName>
    <alternativeName>
        <fullName evidence="12">Molybdenum cofactor biosynthesis protein A</fullName>
    </alternativeName>
</protein>
<dbReference type="PANTHER" id="PTHR22960:SF0">
    <property type="entry name" value="MOLYBDENUM COFACTOR BIOSYNTHESIS PROTEIN 1"/>
    <property type="match status" value="1"/>
</dbReference>
<dbReference type="Pfam" id="PF04055">
    <property type="entry name" value="Radical_SAM"/>
    <property type="match status" value="1"/>
</dbReference>
<keyword evidence="10 12" id="KW-0456">Lyase</keyword>
<evidence type="ECO:0000256" key="2">
    <source>
        <dbReference type="ARBA" id="ARBA00022485"/>
    </source>
</evidence>
<dbReference type="InterPro" id="IPR013483">
    <property type="entry name" value="MoaA"/>
</dbReference>
<evidence type="ECO:0000256" key="9">
    <source>
        <dbReference type="ARBA" id="ARBA00023150"/>
    </source>
</evidence>
<comment type="cofactor">
    <cofactor evidence="12">
        <name>[4Fe-4S] cluster</name>
        <dbReference type="ChEBI" id="CHEBI:49883"/>
    </cofactor>
    <text evidence="12">Binds 2 [4Fe-4S] clusters. Binds 1 [4Fe-4S] cluster coordinated with 3 cysteines and an exchangeable S-adenosyl-L-methionine and 1 [4Fe-4S] cluster coordinated with 3 cysteines and the GTP-derived substrate.</text>
</comment>
<dbReference type="InterPro" id="IPR050105">
    <property type="entry name" value="MoCo_biosynth_MoaA/MoaC"/>
</dbReference>
<dbReference type="SMART" id="SM00729">
    <property type="entry name" value="Elp3"/>
    <property type="match status" value="1"/>
</dbReference>
<dbReference type="EC" id="4.1.99.22" evidence="1 12"/>
<evidence type="ECO:0000256" key="6">
    <source>
        <dbReference type="ARBA" id="ARBA00023004"/>
    </source>
</evidence>
<evidence type="ECO:0000256" key="8">
    <source>
        <dbReference type="ARBA" id="ARBA00023134"/>
    </source>
</evidence>
<keyword evidence="5 12" id="KW-0547">Nucleotide-binding</keyword>
<keyword evidence="15" id="KW-1185">Reference proteome</keyword>
<sequence>MTLPLQDGCGRPVTYLRISITDHCNLRCLYCTPEKPNPRLSHQHILRFEEILVIAQTALDMGIRKIRITGGEPLIRKGVFSFLNHLGKLPGLRRLAITTNGVRLASTLNQLEEAGVHQLNISLDTMDPGKFARITGKDCFHTVWEGIERAVESGSFRIKLNAVALRGINEKDFLPLASLARQWPVSVRFIEEMPIGHRHNRNHRPILVPEIRQILEPLGPLSPISSEAEDGPASRFSFPGAIGEIGFIPALSRHFCHNCNRLRLTADGRLRPCLLSDESMDIGGPLRRGVPNSRLQEILRESLKHKGAEHHFNPESADQVDTAMIRIGG</sequence>
<dbReference type="InterPro" id="IPR013785">
    <property type="entry name" value="Aldolase_TIM"/>
</dbReference>
<dbReference type="InterPro" id="IPR010505">
    <property type="entry name" value="MoaA_twitch"/>
</dbReference>
<comment type="function">
    <text evidence="12">Catalyzes the cyclization of GTP to (8S)-3',8-cyclo-7,8-dihydroguanosine 5'-triphosphate.</text>
</comment>
<dbReference type="Pfam" id="PF06463">
    <property type="entry name" value="Mob_synth_C"/>
    <property type="match status" value="1"/>
</dbReference>
<keyword evidence="8 12" id="KW-0342">GTP-binding</keyword>
<keyword evidence="9 12" id="KW-0501">Molybdenum cofactor biosynthesis</keyword>
<dbReference type="PROSITE" id="PS01305">
    <property type="entry name" value="MOAA_NIFB_PQQE"/>
    <property type="match status" value="1"/>
</dbReference>
<feature type="binding site" evidence="12">
    <location>
        <position position="98"/>
    </location>
    <ligand>
        <name>GTP</name>
        <dbReference type="ChEBI" id="CHEBI:37565"/>
    </ligand>
</feature>
<dbReference type="InterPro" id="IPR007197">
    <property type="entry name" value="rSAM"/>
</dbReference>
<feature type="binding site" evidence="12">
    <location>
        <position position="28"/>
    </location>
    <ligand>
        <name>[4Fe-4S] cluster</name>
        <dbReference type="ChEBI" id="CHEBI:49883"/>
        <label>1</label>
        <note>4Fe-4S-S-AdoMet</note>
    </ligand>
</feature>
<keyword evidence="6 12" id="KW-0408">Iron</keyword>
<feature type="binding site" evidence="12">
    <location>
        <position position="159"/>
    </location>
    <ligand>
        <name>GTP</name>
        <dbReference type="ChEBI" id="CHEBI:37565"/>
    </ligand>
</feature>
<dbReference type="PANTHER" id="PTHR22960">
    <property type="entry name" value="MOLYBDOPTERIN COFACTOR SYNTHESIS PROTEIN A"/>
    <property type="match status" value="1"/>
</dbReference>
<keyword evidence="2 12" id="KW-0004">4Fe-4S</keyword>
<dbReference type="HAMAP" id="MF_01225_B">
    <property type="entry name" value="MoaA_B"/>
    <property type="match status" value="1"/>
</dbReference>
<evidence type="ECO:0000256" key="7">
    <source>
        <dbReference type="ARBA" id="ARBA00023014"/>
    </source>
</evidence>
<comment type="subunit">
    <text evidence="12">Monomer and homodimer.</text>
</comment>
<evidence type="ECO:0000256" key="1">
    <source>
        <dbReference type="ARBA" id="ARBA00012167"/>
    </source>
</evidence>
<feature type="binding site" evidence="12">
    <location>
        <position position="24"/>
    </location>
    <ligand>
        <name>[4Fe-4S] cluster</name>
        <dbReference type="ChEBI" id="CHEBI:49883"/>
        <label>1</label>
        <note>4Fe-4S-S-AdoMet</note>
    </ligand>
</feature>
<dbReference type="CDD" id="cd21117">
    <property type="entry name" value="Twitch_MoaA"/>
    <property type="match status" value="1"/>
</dbReference>
<dbReference type="SFLD" id="SFLDG01067">
    <property type="entry name" value="SPASM/twitch_domain_containing"/>
    <property type="match status" value="1"/>
</dbReference>
<comment type="catalytic activity">
    <reaction evidence="11 12">
        <text>GTP + AH2 + S-adenosyl-L-methionine = (8S)-3',8-cyclo-7,8-dihydroguanosine 5'-triphosphate + 5'-deoxyadenosine + L-methionine + A + H(+)</text>
        <dbReference type="Rhea" id="RHEA:49576"/>
        <dbReference type="ChEBI" id="CHEBI:13193"/>
        <dbReference type="ChEBI" id="CHEBI:15378"/>
        <dbReference type="ChEBI" id="CHEBI:17319"/>
        <dbReference type="ChEBI" id="CHEBI:17499"/>
        <dbReference type="ChEBI" id="CHEBI:37565"/>
        <dbReference type="ChEBI" id="CHEBI:57844"/>
        <dbReference type="ChEBI" id="CHEBI:59789"/>
        <dbReference type="ChEBI" id="CHEBI:131766"/>
        <dbReference type="EC" id="4.1.99.22"/>
    </reaction>
</comment>
<evidence type="ECO:0000256" key="11">
    <source>
        <dbReference type="ARBA" id="ARBA00048697"/>
    </source>
</evidence>
<feature type="binding site" evidence="12">
    <location>
        <position position="256"/>
    </location>
    <ligand>
        <name>[4Fe-4S] cluster</name>
        <dbReference type="ChEBI" id="CHEBI:49883"/>
        <label>2</label>
        <note>4Fe-4S-substrate</note>
    </ligand>
</feature>
<dbReference type="SUPFAM" id="SSF102114">
    <property type="entry name" value="Radical SAM enzymes"/>
    <property type="match status" value="1"/>
</dbReference>
<accession>A0ABT3NB47</accession>
<dbReference type="SFLD" id="SFLDG01386">
    <property type="entry name" value="main_SPASM_domain-containing"/>
    <property type="match status" value="1"/>
</dbReference>
<evidence type="ECO:0000256" key="4">
    <source>
        <dbReference type="ARBA" id="ARBA00022723"/>
    </source>
</evidence>